<accession>A0A1W9I1J0</accession>
<dbReference type="RefSeq" id="WP_376800880.1">
    <property type="nucleotide sequence ID" value="NZ_DBNB01000038.1"/>
</dbReference>
<reference evidence="1 2" key="1">
    <citation type="journal article" date="2017" name="Water Res.">
        <title>Comammox in drinking water systems.</title>
        <authorList>
            <person name="Wang Y."/>
            <person name="Ma L."/>
            <person name="Mao Y."/>
            <person name="Jiang X."/>
            <person name="Xia Y."/>
            <person name="Yu K."/>
            <person name="Li B."/>
            <person name="Zhang T."/>
        </authorList>
    </citation>
    <scope>NUCLEOTIDE SEQUENCE [LARGE SCALE GENOMIC DNA]</scope>
    <source>
        <strain evidence="1">SG_bin8</strain>
    </source>
</reference>
<dbReference type="AlphaFoldDB" id="A0A1W9I1J0"/>
<protein>
    <recommendedName>
        <fullName evidence="3">Phosphate ABC transporter substrate-binding protein</fullName>
    </recommendedName>
</protein>
<dbReference type="SUPFAM" id="SSF53850">
    <property type="entry name" value="Periplasmic binding protein-like II"/>
    <property type="match status" value="1"/>
</dbReference>
<sequence>MSALVANARMYAVTPRIEQAWQALLENIASDAGVSLTYLPYPAPQPLEVLWQRDDLGCAFMCGFPIALEIAAVTPLASPIPVMPWAQGRAVYRSDFIVRADSAIARFEESFGKRAGWTVAHSHSGFNAFRHHLLAYRTPGRPTLYGAMSGELVTARRVLDEVTAGTIDIGPLDAYWHHLLRRERPELFTNIRVVASSDLAPMPAFVAGPQASGRDIEALRAAFLSASSQPWFSSLADDLQLEGFAAVDHTSFALTLRWHEEALAAGYRFPA</sequence>
<dbReference type="Pfam" id="PF12974">
    <property type="entry name" value="Phosphonate-bd"/>
    <property type="match status" value="1"/>
</dbReference>
<evidence type="ECO:0008006" key="3">
    <source>
        <dbReference type="Google" id="ProtNLM"/>
    </source>
</evidence>
<evidence type="ECO:0000313" key="1">
    <source>
        <dbReference type="EMBL" id="OQW53274.1"/>
    </source>
</evidence>
<dbReference type="PANTHER" id="PTHR35841">
    <property type="entry name" value="PHOSPHONATES-BINDING PERIPLASMIC PROTEIN"/>
    <property type="match status" value="1"/>
</dbReference>
<dbReference type="EMBL" id="LWDL01000010">
    <property type="protein sequence ID" value="OQW53274.1"/>
    <property type="molecule type" value="Genomic_DNA"/>
</dbReference>
<name>A0A1W9I1J0_9HYPH</name>
<dbReference type="Proteomes" id="UP000192872">
    <property type="component" value="Unassembled WGS sequence"/>
</dbReference>
<dbReference type="PANTHER" id="PTHR35841:SF1">
    <property type="entry name" value="PHOSPHONATES-BINDING PERIPLASMIC PROTEIN"/>
    <property type="match status" value="1"/>
</dbReference>
<proteinExistence type="predicted"/>
<organism evidence="1 2">
    <name type="scientific">Candidatus Raskinella chloraquaticus</name>
    <dbReference type="NCBI Taxonomy" id="1951219"/>
    <lineage>
        <taxon>Bacteria</taxon>
        <taxon>Pseudomonadati</taxon>
        <taxon>Pseudomonadota</taxon>
        <taxon>Alphaproteobacteria</taxon>
        <taxon>Hyphomicrobiales</taxon>
        <taxon>Phreatobacteraceae</taxon>
        <taxon>Candidatus Raskinella</taxon>
    </lineage>
</organism>
<gene>
    <name evidence="1" type="ORF">A4S15_05810</name>
</gene>
<comment type="caution">
    <text evidence="1">The sequence shown here is derived from an EMBL/GenBank/DDBJ whole genome shotgun (WGS) entry which is preliminary data.</text>
</comment>
<dbReference type="STRING" id="1827387.A4S15_05810"/>
<dbReference type="Gene3D" id="3.40.190.10">
    <property type="entry name" value="Periplasmic binding protein-like II"/>
    <property type="match status" value="2"/>
</dbReference>
<evidence type="ECO:0000313" key="2">
    <source>
        <dbReference type="Proteomes" id="UP000192872"/>
    </source>
</evidence>